<reference evidence="2 3" key="1">
    <citation type="journal article" date="2012" name="Genome Biol.">
        <title>The genome of the polar eukaryotic microalga coccomyxa subellipsoidea reveals traits of cold adaptation.</title>
        <authorList>
            <person name="Blanc G."/>
            <person name="Agarkova I."/>
            <person name="Grimwood J."/>
            <person name="Kuo A."/>
            <person name="Brueggeman A."/>
            <person name="Dunigan D."/>
            <person name="Gurnon J."/>
            <person name="Ladunga I."/>
            <person name="Lindquist E."/>
            <person name="Lucas S."/>
            <person name="Pangilinan J."/>
            <person name="Proschold T."/>
            <person name="Salamov A."/>
            <person name="Schmutz J."/>
            <person name="Weeks D."/>
            <person name="Yamada T."/>
            <person name="Claverie J.M."/>
            <person name="Grigoriev I."/>
            <person name="Van Etten J."/>
            <person name="Lomsadze A."/>
            <person name="Borodovsky M."/>
        </authorList>
    </citation>
    <scope>NUCLEOTIDE SEQUENCE [LARGE SCALE GENOMIC DNA]</scope>
    <source>
        <strain evidence="2 3">C-169</strain>
    </source>
</reference>
<dbReference type="Proteomes" id="UP000007264">
    <property type="component" value="Unassembled WGS sequence"/>
</dbReference>
<dbReference type="GeneID" id="17045528"/>
<evidence type="ECO:0000256" key="1">
    <source>
        <dbReference type="SAM" id="MobiDB-lite"/>
    </source>
</evidence>
<feature type="compositionally biased region" description="Basic residues" evidence="1">
    <location>
        <begin position="175"/>
        <end position="185"/>
    </location>
</feature>
<evidence type="ECO:0000313" key="3">
    <source>
        <dbReference type="Proteomes" id="UP000007264"/>
    </source>
</evidence>
<feature type="region of interest" description="Disordered" evidence="1">
    <location>
        <begin position="1"/>
        <end position="185"/>
    </location>
</feature>
<dbReference type="AlphaFoldDB" id="I0ZA44"/>
<dbReference type="RefSeq" id="XP_005652057.1">
    <property type="nucleotide sequence ID" value="XM_005652000.1"/>
</dbReference>
<name>I0ZA44_COCSC</name>
<feature type="compositionally biased region" description="Polar residues" evidence="1">
    <location>
        <begin position="44"/>
        <end position="76"/>
    </location>
</feature>
<gene>
    <name evidence="2" type="ORF">COCSUDRAFT_55516</name>
</gene>
<sequence length="185" mass="19468">MQPPTVAHFEFPAEYSRYNGGGYNGNSSSTTKTQPRRAEAAYPQQRSPGHQQANGRVPHAQTNGRAAQPHHSSQRSNGGGAAQQRTTSSNPQPRAAAPRAVAQPRQPLPQQAAAAGVNGAAHAPPVASTLPASPRQAAAVPVQAQLTLESSARPAAAKAEPEQEGLKLSKSQLMRLRKKKREGKV</sequence>
<protein>
    <submittedName>
        <fullName evidence="2">Uncharacterized protein</fullName>
    </submittedName>
</protein>
<accession>I0ZA44</accession>
<keyword evidence="3" id="KW-1185">Reference proteome</keyword>
<evidence type="ECO:0000313" key="2">
    <source>
        <dbReference type="EMBL" id="EIE27513.1"/>
    </source>
</evidence>
<dbReference type="EMBL" id="AGSI01000001">
    <property type="protein sequence ID" value="EIE27513.1"/>
    <property type="molecule type" value="Genomic_DNA"/>
</dbReference>
<comment type="caution">
    <text evidence="2">The sequence shown here is derived from an EMBL/GenBank/DDBJ whole genome shotgun (WGS) entry which is preliminary data.</text>
</comment>
<dbReference type="KEGG" id="csl:COCSUDRAFT_55516"/>
<organism evidence="2 3">
    <name type="scientific">Coccomyxa subellipsoidea (strain C-169)</name>
    <name type="common">Green microalga</name>
    <dbReference type="NCBI Taxonomy" id="574566"/>
    <lineage>
        <taxon>Eukaryota</taxon>
        <taxon>Viridiplantae</taxon>
        <taxon>Chlorophyta</taxon>
        <taxon>core chlorophytes</taxon>
        <taxon>Trebouxiophyceae</taxon>
        <taxon>Trebouxiophyceae incertae sedis</taxon>
        <taxon>Coccomyxaceae</taxon>
        <taxon>Coccomyxa</taxon>
        <taxon>Coccomyxa subellipsoidea</taxon>
    </lineage>
</organism>
<feature type="compositionally biased region" description="Low complexity" evidence="1">
    <location>
        <begin position="91"/>
        <end position="145"/>
    </location>
</feature>
<proteinExistence type="predicted"/>